<keyword evidence="5 7" id="KW-1133">Transmembrane helix</keyword>
<dbReference type="Proteomes" id="UP000186336">
    <property type="component" value="Plasmid pDOK1-4-5"/>
</dbReference>
<evidence type="ECO:0000256" key="5">
    <source>
        <dbReference type="ARBA" id="ARBA00022989"/>
    </source>
</evidence>
<dbReference type="InterPro" id="IPR003004">
    <property type="entry name" value="GspF/PilC"/>
</dbReference>
<keyword evidence="4 7" id="KW-0812">Transmembrane</keyword>
<dbReference type="RefSeq" id="WP_076630813.1">
    <property type="nucleotide sequence ID" value="NZ_CP019317.1"/>
</dbReference>
<evidence type="ECO:0000256" key="4">
    <source>
        <dbReference type="ARBA" id="ARBA00022692"/>
    </source>
</evidence>
<sequence>MNAYGYTAFTNAGKRRNGTIIAETESHAAAQLQEQGLYVSHLELRDSGGGWRAAFSGQRTARLSPDLQAVFTRQMAVLLGAELPVEAALEAVREGGQGTLDTVAARARASLMDGAPLSEALAQSGAGFAPYFTAAVHAGETAGDLPTVFEALAEFLETRGTDRAQITSALIYPGFVAAVSLLVCGILMVSVAPEIVAMFEVTGRPLPTITQNVLAVSDWIQRNVLGLSVVIVVILCLIFAARIVHPLRTKRDRLLLQMPLIGRFMRLAAAVQYLRTLALILGAKHSVLSAAENAARVLTIDRFRAEADAVCVAIRQGETLSKALDRLSIIPSVARQLIRAGEASVRLARMTDRSAVLVENGLSIERKRLAALLEPVLMMVVGGFVLIIVLSVLLPIFDLQAVVAS</sequence>
<feature type="transmembrane region" description="Helical" evidence="7">
    <location>
        <begin position="224"/>
        <end position="244"/>
    </location>
</feature>
<evidence type="ECO:0000256" key="1">
    <source>
        <dbReference type="ARBA" id="ARBA00004651"/>
    </source>
</evidence>
<dbReference type="PANTHER" id="PTHR30012">
    <property type="entry name" value="GENERAL SECRETION PATHWAY PROTEIN"/>
    <property type="match status" value="1"/>
</dbReference>
<keyword evidence="3" id="KW-1003">Cell membrane</keyword>
<comment type="subcellular location">
    <subcellularLocation>
        <location evidence="1">Cell membrane</location>
        <topology evidence="1">Multi-pass membrane protein</topology>
    </subcellularLocation>
</comment>
<evidence type="ECO:0000256" key="2">
    <source>
        <dbReference type="ARBA" id="ARBA00005745"/>
    </source>
</evidence>
<comment type="similarity">
    <text evidence="2">Belongs to the GSP F family.</text>
</comment>
<dbReference type="KEGG" id="tom:BWR18_20805"/>
<dbReference type="InterPro" id="IPR042094">
    <property type="entry name" value="T2SS_GspF_sf"/>
</dbReference>
<keyword evidence="9" id="KW-0614">Plasmid</keyword>
<dbReference type="Pfam" id="PF00482">
    <property type="entry name" value="T2SSF"/>
    <property type="match status" value="2"/>
</dbReference>
<dbReference type="InterPro" id="IPR018076">
    <property type="entry name" value="T2SS_GspF_dom"/>
</dbReference>
<evidence type="ECO:0000313" key="9">
    <source>
        <dbReference type="EMBL" id="APX14291.1"/>
    </source>
</evidence>
<name>A0A1P8N1V3_9RHOB</name>
<gene>
    <name evidence="9" type="ORF">BWR18_20805</name>
</gene>
<dbReference type="EMBL" id="CP019317">
    <property type="protein sequence ID" value="APX14291.1"/>
    <property type="molecule type" value="Genomic_DNA"/>
</dbReference>
<evidence type="ECO:0000256" key="3">
    <source>
        <dbReference type="ARBA" id="ARBA00022475"/>
    </source>
</evidence>
<feature type="domain" description="Type II secretion system protein GspF" evidence="8">
    <location>
        <begin position="273"/>
        <end position="395"/>
    </location>
</feature>
<dbReference type="Gene3D" id="1.20.81.30">
    <property type="entry name" value="Type II secretion system (T2SS), domain F"/>
    <property type="match status" value="2"/>
</dbReference>
<evidence type="ECO:0000259" key="8">
    <source>
        <dbReference type="Pfam" id="PF00482"/>
    </source>
</evidence>
<protein>
    <submittedName>
        <fullName evidence="9">General secretion pathway protein GspF</fullName>
    </submittedName>
</protein>
<reference evidence="9 10" key="1">
    <citation type="submission" date="2017-01" db="EMBL/GenBank/DDBJ databases">
        <title>Complete genome of Tateyamaria omphalii DOK1-4 isolated from seawater in Dokdo.</title>
        <authorList>
            <person name="Kim J.H."/>
            <person name="Chi W.-J."/>
        </authorList>
    </citation>
    <scope>NUCLEOTIDE SEQUENCE [LARGE SCALE GENOMIC DNA]</scope>
    <source>
        <strain evidence="9 10">DOK1-4</strain>
        <plasmid evidence="9 10">pDOK1-4-5</plasmid>
    </source>
</reference>
<organism evidence="9 10">
    <name type="scientific">Tateyamaria omphalii</name>
    <dbReference type="NCBI Taxonomy" id="299262"/>
    <lineage>
        <taxon>Bacteria</taxon>
        <taxon>Pseudomonadati</taxon>
        <taxon>Pseudomonadota</taxon>
        <taxon>Alphaproteobacteria</taxon>
        <taxon>Rhodobacterales</taxon>
        <taxon>Roseobacteraceae</taxon>
        <taxon>Tateyamaria</taxon>
    </lineage>
</organism>
<feature type="transmembrane region" description="Helical" evidence="7">
    <location>
        <begin position="376"/>
        <end position="397"/>
    </location>
</feature>
<geneLocation type="plasmid" evidence="9 10">
    <name>pDOK1-4-5</name>
</geneLocation>
<keyword evidence="10" id="KW-1185">Reference proteome</keyword>
<keyword evidence="6 7" id="KW-0472">Membrane</keyword>
<feature type="domain" description="Type II secretion system protein GspF" evidence="8">
    <location>
        <begin position="71"/>
        <end position="193"/>
    </location>
</feature>
<accession>A0A1P8N1V3</accession>
<dbReference type="AlphaFoldDB" id="A0A1P8N1V3"/>
<evidence type="ECO:0000256" key="7">
    <source>
        <dbReference type="SAM" id="Phobius"/>
    </source>
</evidence>
<evidence type="ECO:0000256" key="6">
    <source>
        <dbReference type="ARBA" id="ARBA00023136"/>
    </source>
</evidence>
<feature type="transmembrane region" description="Helical" evidence="7">
    <location>
        <begin position="169"/>
        <end position="192"/>
    </location>
</feature>
<dbReference type="PRINTS" id="PR00812">
    <property type="entry name" value="BCTERIALGSPF"/>
</dbReference>
<dbReference type="PANTHER" id="PTHR30012:SF0">
    <property type="entry name" value="TYPE II SECRETION SYSTEM PROTEIN F-RELATED"/>
    <property type="match status" value="1"/>
</dbReference>
<dbReference type="GO" id="GO:0005886">
    <property type="term" value="C:plasma membrane"/>
    <property type="evidence" value="ECO:0007669"/>
    <property type="project" value="UniProtKB-SubCell"/>
</dbReference>
<evidence type="ECO:0000313" key="10">
    <source>
        <dbReference type="Proteomes" id="UP000186336"/>
    </source>
</evidence>
<dbReference type="GO" id="GO:0015628">
    <property type="term" value="P:protein secretion by the type II secretion system"/>
    <property type="evidence" value="ECO:0007669"/>
    <property type="project" value="TreeGrafter"/>
</dbReference>
<proteinExistence type="inferred from homology"/>